<gene>
    <name evidence="15" type="primary">106090872</name>
</gene>
<accession>A0A1I8NX31</accession>
<evidence type="ECO:0000256" key="5">
    <source>
        <dbReference type="ARBA" id="ARBA00022737"/>
    </source>
</evidence>
<proteinExistence type="predicted"/>
<feature type="repeat" description="ANK" evidence="11">
    <location>
        <begin position="366"/>
        <end position="398"/>
    </location>
</feature>
<dbReference type="PROSITE" id="PS50297">
    <property type="entry name" value="ANK_REP_REGION"/>
    <property type="match status" value="1"/>
</dbReference>
<dbReference type="EnsemblMetazoa" id="SCAU002800-RA">
    <property type="protein sequence ID" value="SCAU002800-PA"/>
    <property type="gene ID" value="SCAU002800"/>
</dbReference>
<feature type="transmembrane region" description="Helical" evidence="13">
    <location>
        <begin position="528"/>
        <end position="546"/>
    </location>
</feature>
<organism evidence="15 16">
    <name type="scientific">Stomoxys calcitrans</name>
    <name type="common">Stable fly</name>
    <name type="synonym">Conops calcitrans</name>
    <dbReference type="NCBI Taxonomy" id="35570"/>
    <lineage>
        <taxon>Eukaryota</taxon>
        <taxon>Metazoa</taxon>
        <taxon>Ecdysozoa</taxon>
        <taxon>Arthropoda</taxon>
        <taxon>Hexapoda</taxon>
        <taxon>Insecta</taxon>
        <taxon>Pterygota</taxon>
        <taxon>Neoptera</taxon>
        <taxon>Endopterygota</taxon>
        <taxon>Diptera</taxon>
        <taxon>Brachycera</taxon>
        <taxon>Muscomorpha</taxon>
        <taxon>Muscoidea</taxon>
        <taxon>Muscidae</taxon>
        <taxon>Stomoxys</taxon>
    </lineage>
</organism>
<keyword evidence="12" id="KW-0175">Coiled coil</keyword>
<dbReference type="GO" id="GO:0005216">
    <property type="term" value="F:monoatomic ion channel activity"/>
    <property type="evidence" value="ECO:0007669"/>
    <property type="project" value="InterPro"/>
</dbReference>
<evidence type="ECO:0000313" key="15">
    <source>
        <dbReference type="EnsemblMetazoa" id="SCAU002800-PA"/>
    </source>
</evidence>
<feature type="transmembrane region" description="Helical" evidence="13">
    <location>
        <begin position="496"/>
        <end position="516"/>
    </location>
</feature>
<protein>
    <recommendedName>
        <fullName evidence="14">Ion transport domain-containing protein</fullName>
    </recommendedName>
</protein>
<feature type="transmembrane region" description="Helical" evidence="13">
    <location>
        <begin position="591"/>
        <end position="614"/>
    </location>
</feature>
<evidence type="ECO:0000256" key="4">
    <source>
        <dbReference type="ARBA" id="ARBA00022692"/>
    </source>
</evidence>
<evidence type="ECO:0000259" key="14">
    <source>
        <dbReference type="Pfam" id="PF00520"/>
    </source>
</evidence>
<evidence type="ECO:0000256" key="13">
    <source>
        <dbReference type="SAM" id="Phobius"/>
    </source>
</evidence>
<comment type="subcellular location">
    <subcellularLocation>
        <location evidence="1">Membrane</location>
        <topology evidence="1">Multi-pass membrane protein</topology>
    </subcellularLocation>
</comment>
<reference evidence="15" key="1">
    <citation type="submission" date="2020-05" db="UniProtKB">
        <authorList>
            <consortium name="EnsemblMetazoa"/>
        </authorList>
    </citation>
    <scope>IDENTIFICATION</scope>
    <source>
        <strain evidence="15">USDA</strain>
    </source>
</reference>
<keyword evidence="10" id="KW-0407">Ion channel</keyword>
<dbReference type="Proteomes" id="UP000095300">
    <property type="component" value="Unassembled WGS sequence"/>
</dbReference>
<feature type="transmembrane region" description="Helical" evidence="13">
    <location>
        <begin position="634"/>
        <end position="652"/>
    </location>
</feature>
<evidence type="ECO:0000256" key="2">
    <source>
        <dbReference type="ARBA" id="ARBA00022448"/>
    </source>
</evidence>
<name>A0A1I8NX31_STOCA</name>
<dbReference type="Pfam" id="PF00520">
    <property type="entry name" value="Ion_trans"/>
    <property type="match status" value="1"/>
</dbReference>
<evidence type="ECO:0000256" key="8">
    <source>
        <dbReference type="ARBA" id="ARBA00023065"/>
    </source>
</evidence>
<keyword evidence="4 13" id="KW-0812">Transmembrane</keyword>
<keyword evidence="2" id="KW-0813">Transport</keyword>
<dbReference type="InterPro" id="IPR036770">
    <property type="entry name" value="Ankyrin_rpt-contain_sf"/>
</dbReference>
<dbReference type="PROSITE" id="PS50088">
    <property type="entry name" value="ANK_REPEAT"/>
    <property type="match status" value="1"/>
</dbReference>
<feature type="transmembrane region" description="Helical" evidence="13">
    <location>
        <begin position="558"/>
        <end position="579"/>
    </location>
</feature>
<dbReference type="InterPro" id="IPR005821">
    <property type="entry name" value="Ion_trans_dom"/>
</dbReference>
<dbReference type="SUPFAM" id="SSF48403">
    <property type="entry name" value="Ankyrin repeat"/>
    <property type="match status" value="2"/>
</dbReference>
<feature type="domain" description="Ion transport" evidence="14">
    <location>
        <begin position="501"/>
        <end position="737"/>
    </location>
</feature>
<dbReference type="PANTHER" id="PTHR47143">
    <property type="entry name" value="TRANSIENT RECEPTOR POTENTIAL CATION CHANNEL PROTEIN PAINLESS"/>
    <property type="match status" value="1"/>
</dbReference>
<dbReference type="InterPro" id="IPR052076">
    <property type="entry name" value="TRP_cation_channel"/>
</dbReference>
<dbReference type="AlphaFoldDB" id="A0A1I8NX31"/>
<evidence type="ECO:0000313" key="16">
    <source>
        <dbReference type="Proteomes" id="UP000095300"/>
    </source>
</evidence>
<evidence type="ECO:0000256" key="11">
    <source>
        <dbReference type="PROSITE-ProRule" id="PRU00023"/>
    </source>
</evidence>
<dbReference type="Pfam" id="PF00023">
    <property type="entry name" value="Ank"/>
    <property type="match status" value="1"/>
</dbReference>
<dbReference type="PANTHER" id="PTHR47143:SF4">
    <property type="entry name" value="TRANSIENT RECEPTOR POTENTIAL CATION CHANNEL PROTEIN PAINLESS"/>
    <property type="match status" value="1"/>
</dbReference>
<keyword evidence="6 13" id="KW-1133">Transmembrane helix</keyword>
<keyword evidence="7 11" id="KW-0040">ANK repeat</keyword>
<evidence type="ECO:0000256" key="10">
    <source>
        <dbReference type="ARBA" id="ARBA00023303"/>
    </source>
</evidence>
<evidence type="ECO:0000256" key="7">
    <source>
        <dbReference type="ARBA" id="ARBA00023043"/>
    </source>
</evidence>
<keyword evidence="5" id="KW-0677">Repeat</keyword>
<keyword evidence="8" id="KW-0406">Ion transport</keyword>
<feature type="transmembrane region" description="Helical" evidence="13">
    <location>
        <begin position="702"/>
        <end position="723"/>
    </location>
</feature>
<evidence type="ECO:0000256" key="9">
    <source>
        <dbReference type="ARBA" id="ARBA00023136"/>
    </source>
</evidence>
<feature type="coiled-coil region" evidence="12">
    <location>
        <begin position="876"/>
        <end position="910"/>
    </location>
</feature>
<dbReference type="VEuPathDB" id="VectorBase:SCAU002800"/>
<keyword evidence="3" id="KW-0716">Sensory transduction</keyword>
<dbReference type="Gene3D" id="1.10.287.70">
    <property type="match status" value="1"/>
</dbReference>
<dbReference type="InterPro" id="IPR002110">
    <property type="entry name" value="Ankyrin_rpt"/>
</dbReference>
<sequence length="912" mass="104182">MSNKHHSIEIPPCVMDPQTQLADALAAKNIKDFRVALDLGADPLRLDSNHLSIFDKALRTPGCVEFVEECLQRGCSPNTLNRHLLKYSISHATDSRDPAIIKALLRHPNVFVDKKFNELTPLNSLAKNLNNENANDVIACMDSLLRYGASPNIPNQSDMTPLHHVMRNRKLDDLKKRQVVEMFLAYPELDIDTYREGELREKLMEAYPDMSLPEVRNASEVTFDKLLSYIRCGDKDKFCEQFPQLNKSDKDNLRNTYKEENLPLLLEAIKKGANEAFDLLMDNEVNYNAVLSGNTALEVATTYGNSYALGKLLAVPDLKLRAHDHPLITVIRKMNEQPAQEYCDYRKCFYILLESDRIDINETDKTRSTPLHYAVKYRNTEAIQELLKRGAYIGVKSAFHELPIDGMGAELLEDHFDHCISSNGARVGDESFEILVNFMNLMPEPNSHSKPKLKHVLREEMAPIAFIAKSKEHRYLLQHPLITSFLFLKWHRLSTIFYINFLLYFFFAVSIIIHTVLKLSRVNADTDLCTNIFGLIAWLGIVYMIIRESIQFVMSPVHYFRSPTNYMELALIVLAIMTRSEQTYDRQTQRIIAVFTMLLIAVELCLLVGSLPVLSISTHMLMLEAVCKSFLKSFTLYSIFVVTFTLCFYILFGKPQVDENGNAVSPEDDDFNKFSNPLAALIKTIVMLTGEFDAGDLQFDTAYSYLLFLLFVFLMTIVLFNLLNGLAVSDTQAIKGQAELNGAICRTQLLSRYEEVLTGRSERSSFIVNHEPFRSVCRRLMNLYPNYRHIAILPNDSNKVLIPIGENYEMKELGGTIKKNSFHPLPSHDVAKEKKLLDPPVQFGPCLCSCITNKCSEMDRRTVKLAMAVLEQKTVKMEKNKRQQDTENRLRNIESKMDNILALLRDLKAERN</sequence>
<dbReference type="SMART" id="SM00248">
    <property type="entry name" value="ANK"/>
    <property type="match status" value="7"/>
</dbReference>
<evidence type="ECO:0000256" key="1">
    <source>
        <dbReference type="ARBA" id="ARBA00004141"/>
    </source>
</evidence>
<dbReference type="GO" id="GO:0034703">
    <property type="term" value="C:cation channel complex"/>
    <property type="evidence" value="ECO:0007669"/>
    <property type="project" value="UniProtKB-ARBA"/>
</dbReference>
<dbReference type="STRING" id="35570.A0A1I8NX31"/>
<dbReference type="Gene3D" id="1.25.40.20">
    <property type="entry name" value="Ankyrin repeat-containing domain"/>
    <property type="match status" value="2"/>
</dbReference>
<evidence type="ECO:0000256" key="3">
    <source>
        <dbReference type="ARBA" id="ARBA00022606"/>
    </source>
</evidence>
<dbReference type="OrthoDB" id="2157354at2759"/>
<evidence type="ECO:0000256" key="6">
    <source>
        <dbReference type="ARBA" id="ARBA00022989"/>
    </source>
</evidence>
<evidence type="ECO:0000256" key="12">
    <source>
        <dbReference type="SAM" id="Coils"/>
    </source>
</evidence>
<keyword evidence="16" id="KW-1185">Reference proteome</keyword>
<keyword evidence="9 13" id="KW-0472">Membrane</keyword>